<comment type="similarity">
    <text evidence="1">Belongs to the short-chain dehydrogenases/reductases (SDR) family.</text>
</comment>
<dbReference type="PRINTS" id="PR00081">
    <property type="entry name" value="GDHRDH"/>
</dbReference>
<keyword evidence="4" id="KW-0812">Transmembrane</keyword>
<evidence type="ECO:0000256" key="4">
    <source>
        <dbReference type="SAM" id="Phobius"/>
    </source>
</evidence>
<comment type="caution">
    <text evidence="5">The sequence shown here is derived from an EMBL/GenBank/DDBJ whole genome shotgun (WGS) entry which is preliminary data.</text>
</comment>
<dbReference type="PANTHER" id="PTHR24320">
    <property type="entry name" value="RETINOL DEHYDROGENASE"/>
    <property type="match status" value="1"/>
</dbReference>
<dbReference type="Gene3D" id="3.40.50.720">
    <property type="entry name" value="NAD(P)-binding Rossmann-like Domain"/>
    <property type="match status" value="1"/>
</dbReference>
<feature type="transmembrane region" description="Helical" evidence="4">
    <location>
        <begin position="20"/>
        <end position="40"/>
    </location>
</feature>
<feature type="compositionally biased region" description="Basic residues" evidence="3">
    <location>
        <begin position="411"/>
        <end position="420"/>
    </location>
</feature>
<evidence type="ECO:0000313" key="5">
    <source>
        <dbReference type="EMBL" id="KAK8028934.1"/>
    </source>
</evidence>
<keyword evidence="4" id="KW-0472">Membrane</keyword>
<dbReference type="PANTHER" id="PTHR24320:SF285">
    <property type="entry name" value="RETINOL DEHYDROGENASE 14"/>
    <property type="match status" value="1"/>
</dbReference>
<dbReference type="Proteomes" id="UP001396898">
    <property type="component" value="Unassembled WGS sequence"/>
</dbReference>
<protein>
    <recommendedName>
        <fullName evidence="7">Retinol dehydrogenase 13</fullName>
    </recommendedName>
</protein>
<dbReference type="EMBL" id="JAQQWI010000007">
    <property type="protein sequence ID" value="KAK8028934.1"/>
    <property type="molecule type" value="Genomic_DNA"/>
</dbReference>
<name>A0ABR1SCL5_9PEZI</name>
<proteinExistence type="inferred from homology"/>
<evidence type="ECO:0000256" key="2">
    <source>
        <dbReference type="ARBA" id="ARBA00023002"/>
    </source>
</evidence>
<dbReference type="SUPFAM" id="SSF51735">
    <property type="entry name" value="NAD(P)-binding Rossmann-fold domains"/>
    <property type="match status" value="1"/>
</dbReference>
<evidence type="ECO:0000256" key="1">
    <source>
        <dbReference type="ARBA" id="ARBA00006484"/>
    </source>
</evidence>
<feature type="compositionally biased region" description="Basic and acidic residues" evidence="3">
    <location>
        <begin position="398"/>
        <end position="410"/>
    </location>
</feature>
<sequence>MLELLGYLFHDGYPAWLPDPWLLVSIILVSATLYLIKVYSNGATNPMDAKMHGKVVMITGGTSGIGAAVTRGLAERGAQVCLLTRLPPSDTFLADYIGELRKSTGNEMIYAEQVDLTDLYSVRKFATKWIDNAPPRRLDQLILCAATLTPPGCKRQETEAGIEETWLVNYVSNFHLLGILSPALRAQPIDRDVRIIITTCASYISSPFLSEELDEKKWTPGKAYARSKLALMVFGQSFQKHLDAYKRPDGLPMNARVTFVDPGLSRSSGFLRWITRGTFWGLAIYMITYPLQWLLIKDSERGAQAILYAAMEPSLGRGYGGKLIKDCMEVDFARKDVKDEAIAKKLWESTDKLIEKTEADLAAIRILKKKQQEMDDEEKQKAEKVADIEALVSSIKKGKEAEKAKEGEKTKSRRRGKKAS</sequence>
<evidence type="ECO:0000313" key="6">
    <source>
        <dbReference type="Proteomes" id="UP001396898"/>
    </source>
</evidence>
<accession>A0ABR1SCL5</accession>
<keyword evidence="2" id="KW-0560">Oxidoreductase</keyword>
<keyword evidence="6" id="KW-1185">Reference proteome</keyword>
<gene>
    <name evidence="5" type="ORF">PG991_005990</name>
</gene>
<dbReference type="Pfam" id="PF00106">
    <property type="entry name" value="adh_short"/>
    <property type="match status" value="1"/>
</dbReference>
<feature type="region of interest" description="Disordered" evidence="3">
    <location>
        <begin position="398"/>
        <end position="420"/>
    </location>
</feature>
<keyword evidence="4" id="KW-1133">Transmembrane helix</keyword>
<evidence type="ECO:0008006" key="7">
    <source>
        <dbReference type="Google" id="ProtNLM"/>
    </source>
</evidence>
<dbReference type="InterPro" id="IPR002347">
    <property type="entry name" value="SDR_fam"/>
</dbReference>
<evidence type="ECO:0000256" key="3">
    <source>
        <dbReference type="SAM" id="MobiDB-lite"/>
    </source>
</evidence>
<dbReference type="InterPro" id="IPR036291">
    <property type="entry name" value="NAD(P)-bd_dom_sf"/>
</dbReference>
<organism evidence="5 6">
    <name type="scientific">Apiospora marii</name>
    <dbReference type="NCBI Taxonomy" id="335849"/>
    <lineage>
        <taxon>Eukaryota</taxon>
        <taxon>Fungi</taxon>
        <taxon>Dikarya</taxon>
        <taxon>Ascomycota</taxon>
        <taxon>Pezizomycotina</taxon>
        <taxon>Sordariomycetes</taxon>
        <taxon>Xylariomycetidae</taxon>
        <taxon>Amphisphaeriales</taxon>
        <taxon>Apiosporaceae</taxon>
        <taxon>Apiospora</taxon>
    </lineage>
</organism>
<reference evidence="5 6" key="1">
    <citation type="submission" date="2023-01" db="EMBL/GenBank/DDBJ databases">
        <title>Analysis of 21 Apiospora genomes using comparative genomics revels a genus with tremendous synthesis potential of carbohydrate active enzymes and secondary metabolites.</title>
        <authorList>
            <person name="Sorensen T."/>
        </authorList>
    </citation>
    <scope>NUCLEOTIDE SEQUENCE [LARGE SCALE GENOMIC DNA]</scope>
    <source>
        <strain evidence="5 6">CBS 20057</strain>
    </source>
</reference>